<feature type="domain" description="C2H2-type" evidence="1">
    <location>
        <begin position="171"/>
        <end position="192"/>
    </location>
</feature>
<gene>
    <name evidence="2" type="ORF">OFUS_LOCUS26221</name>
</gene>
<keyword evidence="3" id="KW-1185">Reference proteome</keyword>
<sequence>ETTKIGVCPLCNFTYVSFMHFSSHLTFAHESIENFLRNIGCSICSFSVPSEIDREKRECLFKHHMASHQCTNDTSVTGTPKSVACSTELNEATKTPGDALLEDMPSQDSITGTVAINTIGLTTVKILGYKCPICLSLFQSASEHLDHSTTCQLQFKAIVSLNTAYDFLSRCRICGLNLHNYEDMAKHYTIEHTCFASETLFRAVDLYNK</sequence>
<organism evidence="2 3">
    <name type="scientific">Owenia fusiformis</name>
    <name type="common">Polychaete worm</name>
    <dbReference type="NCBI Taxonomy" id="6347"/>
    <lineage>
        <taxon>Eukaryota</taxon>
        <taxon>Metazoa</taxon>
        <taxon>Spiralia</taxon>
        <taxon>Lophotrochozoa</taxon>
        <taxon>Annelida</taxon>
        <taxon>Polychaeta</taxon>
        <taxon>Sedentaria</taxon>
        <taxon>Canalipalpata</taxon>
        <taxon>Sabellida</taxon>
        <taxon>Oweniida</taxon>
        <taxon>Oweniidae</taxon>
        <taxon>Owenia</taxon>
    </lineage>
</organism>
<feature type="non-terminal residue" evidence="2">
    <location>
        <position position="1"/>
    </location>
</feature>
<comment type="caution">
    <text evidence="2">The sequence shown here is derived from an EMBL/GenBank/DDBJ whole genome shotgun (WGS) entry which is preliminary data.</text>
</comment>
<reference evidence="2" key="1">
    <citation type="submission" date="2022-03" db="EMBL/GenBank/DDBJ databases">
        <authorList>
            <person name="Martin C."/>
        </authorList>
    </citation>
    <scope>NUCLEOTIDE SEQUENCE</scope>
</reference>
<name>A0A8S4QCL1_OWEFU</name>
<evidence type="ECO:0000259" key="1">
    <source>
        <dbReference type="PROSITE" id="PS00028"/>
    </source>
</evidence>
<evidence type="ECO:0000313" key="2">
    <source>
        <dbReference type="EMBL" id="CAH1802553.1"/>
    </source>
</evidence>
<accession>A0A8S4QCL1</accession>
<protein>
    <recommendedName>
        <fullName evidence="1">C2H2-type domain-containing protein</fullName>
    </recommendedName>
</protein>
<evidence type="ECO:0000313" key="3">
    <source>
        <dbReference type="Proteomes" id="UP000749559"/>
    </source>
</evidence>
<proteinExistence type="predicted"/>
<dbReference type="PROSITE" id="PS00028">
    <property type="entry name" value="ZINC_FINGER_C2H2_1"/>
    <property type="match status" value="1"/>
</dbReference>
<feature type="non-terminal residue" evidence="2">
    <location>
        <position position="209"/>
    </location>
</feature>
<dbReference type="Proteomes" id="UP000749559">
    <property type="component" value="Unassembled WGS sequence"/>
</dbReference>
<dbReference type="AlphaFoldDB" id="A0A8S4QCL1"/>
<dbReference type="EMBL" id="CAIIXF020000012">
    <property type="protein sequence ID" value="CAH1802553.1"/>
    <property type="molecule type" value="Genomic_DNA"/>
</dbReference>
<dbReference type="InterPro" id="IPR013087">
    <property type="entry name" value="Znf_C2H2_type"/>
</dbReference>
<dbReference type="SMART" id="SM00355">
    <property type="entry name" value="ZnF_C2H2"/>
    <property type="match status" value="3"/>
</dbReference>